<name>I2F8S7_9BACT</name>
<gene>
    <name evidence="1" type="ORF">Theba_2737</name>
</gene>
<geneLocation type="plasmid" evidence="1 2">
    <name>pTHEBA.01</name>
</geneLocation>
<dbReference type="EMBL" id="CP003533">
    <property type="protein sequence ID" value="AFK08330.1"/>
    <property type="molecule type" value="Genomic_DNA"/>
</dbReference>
<dbReference type="KEGG" id="mpg:Theba_2737"/>
<dbReference type="GeneID" id="87108432"/>
<sequence>MSMYKKIKRVISFSPKTWGRLDGLSNRMDTPISTLVNMGIAWWMDYNELFKRSPEVIAKLMKMKEEINGEKQE</sequence>
<proteinExistence type="predicted"/>
<accession>I2F8S7</accession>
<dbReference type="Proteomes" id="UP000002881">
    <property type="component" value="Plasmid pTHEBA.01"/>
</dbReference>
<keyword evidence="2" id="KW-1185">Reference proteome</keyword>
<organism evidence="1 2">
    <name type="scientific">Mesotoga prima MesG1.Ag.4.2</name>
    <dbReference type="NCBI Taxonomy" id="660470"/>
    <lineage>
        <taxon>Bacteria</taxon>
        <taxon>Thermotogati</taxon>
        <taxon>Thermotogota</taxon>
        <taxon>Thermotogae</taxon>
        <taxon>Kosmotogales</taxon>
        <taxon>Kosmotogaceae</taxon>
        <taxon>Mesotoga</taxon>
    </lineage>
</organism>
<dbReference type="AlphaFoldDB" id="I2F8S7"/>
<reference evidence="1 2" key="1">
    <citation type="journal article" date="2012" name="Genome Biol. Evol.">
        <title>Genome Sequence of the Mesophilic Thermotogales Bacterium Mesotoga prima MesG1.Ag.4.2 Reveals the Largest Thermotogales Genome To Date.</title>
        <authorList>
            <person name="Zhaxybayeva O."/>
            <person name="Swithers K.S."/>
            <person name="Foght J."/>
            <person name="Green A.G."/>
            <person name="Bruce D."/>
            <person name="Detter C."/>
            <person name="Han S."/>
            <person name="Teshima H."/>
            <person name="Han J."/>
            <person name="Woyke T."/>
            <person name="Pitluck S."/>
            <person name="Nolan M."/>
            <person name="Ivanova N."/>
            <person name="Pati A."/>
            <person name="Land M.L."/>
            <person name="Dlutek M."/>
            <person name="Doolittle W.F."/>
            <person name="Noll K.M."/>
            <person name="Nesbo C.L."/>
        </authorList>
    </citation>
    <scope>NUCLEOTIDE SEQUENCE [LARGE SCALE GENOMIC DNA]</scope>
    <source>
        <strain evidence="2">mesG1.Ag.4.2</strain>
        <plasmid evidence="1 2">pTHEBA.01</plasmid>
    </source>
</reference>
<evidence type="ECO:0000313" key="2">
    <source>
        <dbReference type="Proteomes" id="UP000002881"/>
    </source>
</evidence>
<dbReference type="HOGENOM" id="CLU_2700482_0_0_0"/>
<evidence type="ECO:0000313" key="1">
    <source>
        <dbReference type="EMBL" id="AFK08330.1"/>
    </source>
</evidence>
<keyword evidence="1" id="KW-0614">Plasmid</keyword>
<dbReference type="RefSeq" id="WP_014732022.1">
    <property type="nucleotide sequence ID" value="NC_017935.1"/>
</dbReference>
<protein>
    <submittedName>
        <fullName evidence="1">Uncharacterized protein</fullName>
    </submittedName>
</protein>